<dbReference type="Proteomes" id="UP000027982">
    <property type="component" value="Chromosome"/>
</dbReference>
<feature type="transmembrane region" description="Helical" evidence="2">
    <location>
        <begin position="336"/>
        <end position="352"/>
    </location>
</feature>
<keyword evidence="2" id="KW-1133">Transmembrane helix</keyword>
<evidence type="ECO:0000313" key="4">
    <source>
        <dbReference type="Proteomes" id="UP000027982"/>
    </source>
</evidence>
<dbReference type="Pfam" id="PF00873">
    <property type="entry name" value="ACR_tran"/>
    <property type="match status" value="1"/>
</dbReference>
<feature type="transmembrane region" description="Helical" evidence="2">
    <location>
        <begin position="390"/>
        <end position="410"/>
    </location>
</feature>
<keyword evidence="2" id="KW-0472">Membrane</keyword>
<dbReference type="STRING" id="661478.OP10G_0771"/>
<dbReference type="RefSeq" id="WP_025227213.1">
    <property type="nucleotide sequence ID" value="NZ_CP007139.1"/>
</dbReference>
<gene>
    <name evidence="3" type="ORF">OP10G_0771</name>
</gene>
<feature type="region of interest" description="Disordered" evidence="1">
    <location>
        <begin position="1061"/>
        <end position="1083"/>
    </location>
</feature>
<sequence length="1083" mass="116860">MRIAEFSVKRPVAVVMRIAALVLLGAICFTRLPIDLLPKITIPTVNVSTSWPNVAPQEMETQITRPIEQSVSSATNIYNVSSSTTMGSSNVRIQFNWGTDIGQAAVEVLQLIQRARRSFPNDPTLQDPTVTKFDPNALPIMVYAISGQSDPIKLRTTVDNEIGPMVETANGVAAATVSGGQQRSIIVDVDPKKLEAYGVTMATVAQRIVQENINSPAGIAKQGETEFTIRSVGYFTSLTEMANVPLGVYNGSLVTLGMVAQIRDSHQETRSYTRLNGKPAVGLTITKQSEANTIEAANNVRAKIAQAEKAYPDLKFTLSYDQSGFIANSIDDLKQTAILGGTLAVIILLFFLRSVRSTLVVALSIPISVVSTFSLLYFCGFTLNTISLSGLALATGLIVDDAVVVLENIFRHIERHKRRAAEAAVTGTTEILSAVVASTLTVIVVFLPLLLIKGQSGQTFGQLALVVIFSISVSLLDATTVVPMLASRLIKEEEVEEEAHPELRAQRGKKVGLLTRAFDWFGRKFEAVDQAYHDRLAWALKHRWWVLGAAFGVTAASWLLVPFIGTETLPATDSGDFSVNVRLPIGTALTVTDQKMKEVEKRLMAVPEVQTVFSGAGTNVSFRGAGGREVGYQGGATVRLKANRKRSTTDVIRQVQRDLGSIPGIRANVTAYDLVTQILSGGATNIEIDVFGEDADVLTRNAAAALEAVRAVPGMENADLGVQDATPELQWKVDRQKAQQLGVSFRDIANAIGTATSGQLSSYYQEKGFQYPIYVQVPEGSRKTVSDLLNLPITPSSGGPDAKPIRLSQVATAVQGMGPNELTRIDRRRYVAINARIQDRSESEVTADVQKVMDNLKLDRGITWSFGVNQKRKAEEFAGLGMSIFLAVALIYMLLATQFESFIYPLIVLTSVPLCALGVVLALFLSGKAFGLTAFIGLLMLIGIVVKNGILLVDYTTQLRGRGLPRDEAILTASPTRLRPILMTTSAAILGMLPLALGIGSGSEMQAPLATAVVGGLLTSTFLTLFVVPIVYTVFDDLARRFRKDPRDLAPSSVIEPSIGAFEHVAGSDDPPSPRPEEVDRIG</sequence>
<feature type="transmembrane region" description="Helical" evidence="2">
    <location>
        <begin position="12"/>
        <end position="34"/>
    </location>
</feature>
<dbReference type="eggNOG" id="COG0841">
    <property type="taxonomic scope" value="Bacteria"/>
</dbReference>
<dbReference type="HOGENOM" id="CLU_002755_1_2_0"/>
<dbReference type="GO" id="GO:0042910">
    <property type="term" value="F:xenobiotic transmembrane transporter activity"/>
    <property type="evidence" value="ECO:0007669"/>
    <property type="project" value="TreeGrafter"/>
</dbReference>
<dbReference type="InterPro" id="IPR001036">
    <property type="entry name" value="Acrflvin-R"/>
</dbReference>
<dbReference type="SUPFAM" id="SSF82866">
    <property type="entry name" value="Multidrug efflux transporter AcrB transmembrane domain"/>
    <property type="match status" value="2"/>
</dbReference>
<name>A0A068NRC1_FIMGI</name>
<dbReference type="PANTHER" id="PTHR32063">
    <property type="match status" value="1"/>
</dbReference>
<keyword evidence="4" id="KW-1185">Reference proteome</keyword>
<proteinExistence type="predicted"/>
<dbReference type="AlphaFoldDB" id="A0A068NRC1"/>
<dbReference type="KEGG" id="fgi:OP10G_0771"/>
<feature type="transmembrane region" description="Helical" evidence="2">
    <location>
        <begin position="877"/>
        <end position="895"/>
    </location>
</feature>
<dbReference type="Gene3D" id="3.30.70.1320">
    <property type="entry name" value="Multidrug efflux transporter AcrB pore domain like"/>
    <property type="match status" value="1"/>
</dbReference>
<feature type="transmembrane region" description="Helical" evidence="2">
    <location>
        <begin position="359"/>
        <end position="378"/>
    </location>
</feature>
<dbReference type="Gene3D" id="3.30.2090.10">
    <property type="entry name" value="Multidrug efflux transporter AcrB TolC docking domain, DN and DC subdomains"/>
    <property type="match status" value="2"/>
</dbReference>
<dbReference type="Gene3D" id="3.30.70.1440">
    <property type="entry name" value="Multidrug efflux transporter AcrB pore domain"/>
    <property type="match status" value="1"/>
</dbReference>
<evidence type="ECO:0000256" key="1">
    <source>
        <dbReference type="SAM" id="MobiDB-lite"/>
    </source>
</evidence>
<dbReference type="PRINTS" id="PR00702">
    <property type="entry name" value="ACRIFLAVINRP"/>
</dbReference>
<feature type="transmembrane region" description="Helical" evidence="2">
    <location>
        <begin position="902"/>
        <end position="924"/>
    </location>
</feature>
<dbReference type="GO" id="GO:0005886">
    <property type="term" value="C:plasma membrane"/>
    <property type="evidence" value="ECO:0007669"/>
    <property type="project" value="TreeGrafter"/>
</dbReference>
<evidence type="ECO:0000256" key="2">
    <source>
        <dbReference type="SAM" id="Phobius"/>
    </source>
</evidence>
<dbReference type="Gene3D" id="1.20.1640.10">
    <property type="entry name" value="Multidrug efflux transporter AcrB transmembrane domain"/>
    <property type="match status" value="2"/>
</dbReference>
<feature type="transmembrane region" description="Helical" evidence="2">
    <location>
        <begin position="544"/>
        <end position="564"/>
    </location>
</feature>
<dbReference type="PANTHER" id="PTHR32063:SF0">
    <property type="entry name" value="SWARMING MOTILITY PROTEIN SWRC"/>
    <property type="match status" value="1"/>
</dbReference>
<feature type="transmembrane region" description="Helical" evidence="2">
    <location>
        <begin position="1012"/>
        <end position="1035"/>
    </location>
</feature>
<feature type="transmembrane region" description="Helical" evidence="2">
    <location>
        <begin position="930"/>
        <end position="953"/>
    </location>
</feature>
<dbReference type="InterPro" id="IPR027463">
    <property type="entry name" value="AcrB_DN_DC_subdom"/>
</dbReference>
<dbReference type="SUPFAM" id="SSF82714">
    <property type="entry name" value="Multidrug efflux transporter AcrB TolC docking domain, DN and DC subdomains"/>
    <property type="match status" value="2"/>
</dbReference>
<organism evidence="3 4">
    <name type="scientific">Fimbriimonas ginsengisoli Gsoil 348</name>
    <dbReference type="NCBI Taxonomy" id="661478"/>
    <lineage>
        <taxon>Bacteria</taxon>
        <taxon>Bacillati</taxon>
        <taxon>Armatimonadota</taxon>
        <taxon>Fimbriimonadia</taxon>
        <taxon>Fimbriimonadales</taxon>
        <taxon>Fimbriimonadaceae</taxon>
        <taxon>Fimbriimonas</taxon>
    </lineage>
</organism>
<feature type="transmembrane region" description="Helical" evidence="2">
    <location>
        <begin position="431"/>
        <end position="451"/>
    </location>
</feature>
<dbReference type="SUPFAM" id="SSF82693">
    <property type="entry name" value="Multidrug efflux transporter AcrB pore domain, PN1, PN2, PC1 and PC2 subdomains"/>
    <property type="match status" value="3"/>
</dbReference>
<dbReference type="EMBL" id="CP007139">
    <property type="protein sequence ID" value="AIE84139.1"/>
    <property type="molecule type" value="Genomic_DNA"/>
</dbReference>
<protein>
    <submittedName>
        <fullName evidence="3">RND multidrug efflux transporter</fullName>
    </submittedName>
</protein>
<evidence type="ECO:0000313" key="3">
    <source>
        <dbReference type="EMBL" id="AIE84139.1"/>
    </source>
</evidence>
<dbReference type="Gene3D" id="3.30.70.1430">
    <property type="entry name" value="Multidrug efflux transporter AcrB pore domain"/>
    <property type="match status" value="2"/>
</dbReference>
<reference evidence="3 4" key="1">
    <citation type="journal article" date="2014" name="PLoS ONE">
        <title>The first complete genome sequence of the class fimbriimonadia in the phylum armatimonadetes.</title>
        <authorList>
            <person name="Hu Z.Y."/>
            <person name="Wang Y.Z."/>
            <person name="Im W.T."/>
            <person name="Wang S.Y."/>
            <person name="Zhao G.P."/>
            <person name="Zheng H.J."/>
            <person name="Quan Z.X."/>
        </authorList>
    </citation>
    <scope>NUCLEOTIDE SEQUENCE [LARGE SCALE GENOMIC DNA]</scope>
    <source>
        <strain evidence="3">Gsoil 348</strain>
    </source>
</reference>
<keyword evidence="2" id="KW-0812">Transmembrane</keyword>
<accession>A0A068NRC1</accession>
<feature type="transmembrane region" description="Helical" evidence="2">
    <location>
        <begin position="463"/>
        <end position="486"/>
    </location>
</feature>
<feature type="transmembrane region" description="Helical" evidence="2">
    <location>
        <begin position="981"/>
        <end position="1000"/>
    </location>
</feature>
<dbReference type="OrthoDB" id="9807612at2"/>